<reference evidence="1" key="2">
    <citation type="submission" date="2011-02" db="EMBL/GenBank/DDBJ databases">
        <authorList>
            <person name="MacLean D."/>
        </authorList>
    </citation>
    <scope>NUCLEOTIDE SEQUENCE</scope>
</reference>
<reference evidence="1" key="1">
    <citation type="journal article" date="2011" name="PLoS Biol.">
        <title>Gene gain and loss during evolution of obligate parasitism in the white rust pathogen of Arabidopsis thaliana.</title>
        <authorList>
            <person name="Kemen E."/>
            <person name="Gardiner A."/>
            <person name="Schultz-Larsen T."/>
            <person name="Kemen A.C."/>
            <person name="Balmuth A.L."/>
            <person name="Robert-Seilaniantz A."/>
            <person name="Bailey K."/>
            <person name="Holub E."/>
            <person name="Studholme D.J."/>
            <person name="Maclean D."/>
            <person name="Jones J.D."/>
        </authorList>
    </citation>
    <scope>NUCLEOTIDE SEQUENCE</scope>
</reference>
<name>F0WQJ2_9STRA</name>
<dbReference type="AlphaFoldDB" id="F0WQJ2"/>
<organism evidence="1">
    <name type="scientific">Albugo laibachii Nc14</name>
    <dbReference type="NCBI Taxonomy" id="890382"/>
    <lineage>
        <taxon>Eukaryota</taxon>
        <taxon>Sar</taxon>
        <taxon>Stramenopiles</taxon>
        <taxon>Oomycota</taxon>
        <taxon>Peronosporomycetes</taxon>
        <taxon>Albuginales</taxon>
        <taxon>Albuginaceae</taxon>
        <taxon>Albugo</taxon>
    </lineage>
</organism>
<evidence type="ECO:0000313" key="2">
    <source>
        <dbReference type="EMBL" id="CCA24164.1"/>
    </source>
</evidence>
<accession>F0WQJ2</accession>
<gene>
    <name evidence="1" type="primary">AlNc14C200G8662</name>
    <name evidence="2" type="synonym">AlNc14C224G9185</name>
    <name evidence="1" type="ORF">ALNC14_097450</name>
    <name evidence="2" type="ORF">ALNC14_103080</name>
</gene>
<dbReference type="EMBL" id="FR824245">
    <property type="protein sequence ID" value="CCA23601.1"/>
    <property type="molecule type" value="Genomic_DNA"/>
</dbReference>
<protein>
    <submittedName>
        <fullName evidence="1">AlNc14C200G8662 protein</fullName>
    </submittedName>
    <submittedName>
        <fullName evidence="2">AlNc14C224G9185 protein</fullName>
    </submittedName>
</protein>
<evidence type="ECO:0000313" key="1">
    <source>
        <dbReference type="EMBL" id="CCA23601.1"/>
    </source>
</evidence>
<sequence>MSVSFCEGLGSSHRRTAGREVDVVEGTGYSVRLYLFLGELGVVALVKRLAFLARLFGLRLMEQCERLHLQNSSDEQGNGAQHGEYKRFLAVF</sequence>
<dbReference type="HOGENOM" id="CLU_2417769_0_0_1"/>
<dbReference type="EMBL" id="FR824269">
    <property type="protein sequence ID" value="CCA24164.1"/>
    <property type="molecule type" value="Genomic_DNA"/>
</dbReference>
<proteinExistence type="predicted"/>